<evidence type="ECO:0000256" key="9">
    <source>
        <dbReference type="ARBA" id="ARBA00023242"/>
    </source>
</evidence>
<dbReference type="Pfam" id="PF07787">
    <property type="entry name" value="TMEM43"/>
    <property type="match status" value="1"/>
</dbReference>
<evidence type="ECO:0000256" key="7">
    <source>
        <dbReference type="ARBA" id="ARBA00022989"/>
    </source>
</evidence>
<keyword evidence="5 10" id="KW-0812">Transmembrane</keyword>
<keyword evidence="13" id="KW-1185">Reference proteome</keyword>
<gene>
    <name evidence="12" type="primary">Aste57867_21923</name>
    <name evidence="11" type="ORF">As57867_021854</name>
    <name evidence="12" type="ORF">ASTE57867_21923</name>
</gene>
<dbReference type="GO" id="GO:0005637">
    <property type="term" value="C:nuclear inner membrane"/>
    <property type="evidence" value="ECO:0007669"/>
    <property type="project" value="TreeGrafter"/>
</dbReference>
<dbReference type="PANTHER" id="PTHR13416:SF2">
    <property type="entry name" value="TRANSMEMBRANE PROTEIN 43"/>
    <property type="match status" value="1"/>
</dbReference>
<comment type="similarity">
    <text evidence="4">Belongs to the TMEM43 family.</text>
</comment>
<dbReference type="EMBL" id="VJMH01007011">
    <property type="protein sequence ID" value="KAF0686317.1"/>
    <property type="molecule type" value="Genomic_DNA"/>
</dbReference>
<evidence type="ECO:0000256" key="6">
    <source>
        <dbReference type="ARBA" id="ARBA00022824"/>
    </source>
</evidence>
<keyword evidence="8 10" id="KW-0472">Membrane</keyword>
<dbReference type="GO" id="GO:0005789">
    <property type="term" value="C:endoplasmic reticulum membrane"/>
    <property type="evidence" value="ECO:0007669"/>
    <property type="project" value="UniProtKB-SubCell"/>
</dbReference>
<comment type="subcellular location">
    <subcellularLocation>
        <location evidence="1">Endomembrane system</location>
        <topology evidence="1">Multi-pass membrane protein</topology>
    </subcellularLocation>
    <subcellularLocation>
        <location evidence="3">Endoplasmic reticulum membrane</location>
    </subcellularLocation>
    <subcellularLocation>
        <location evidence="2">Nucleus envelope</location>
    </subcellularLocation>
</comment>
<feature type="transmembrane region" description="Helical" evidence="10">
    <location>
        <begin position="20"/>
        <end position="39"/>
    </location>
</feature>
<dbReference type="EMBL" id="CAADRA010007037">
    <property type="protein sequence ID" value="VFT98591.1"/>
    <property type="molecule type" value="Genomic_DNA"/>
</dbReference>
<feature type="transmembrane region" description="Helical" evidence="10">
    <location>
        <begin position="383"/>
        <end position="400"/>
    </location>
</feature>
<proteinExistence type="inferred from homology"/>
<dbReference type="AlphaFoldDB" id="A0A485LK64"/>
<evidence type="ECO:0000256" key="8">
    <source>
        <dbReference type="ARBA" id="ARBA00023136"/>
    </source>
</evidence>
<evidence type="ECO:0000256" key="4">
    <source>
        <dbReference type="ARBA" id="ARBA00006627"/>
    </source>
</evidence>
<feature type="transmembrane region" description="Helical" evidence="10">
    <location>
        <begin position="358"/>
        <end position="377"/>
    </location>
</feature>
<evidence type="ECO:0000313" key="13">
    <source>
        <dbReference type="Proteomes" id="UP000332933"/>
    </source>
</evidence>
<feature type="transmembrane region" description="Helical" evidence="10">
    <location>
        <begin position="309"/>
        <end position="327"/>
    </location>
</feature>
<keyword evidence="9" id="KW-0539">Nucleus</keyword>
<evidence type="ECO:0000256" key="10">
    <source>
        <dbReference type="SAM" id="Phobius"/>
    </source>
</evidence>
<accession>A0A485LK64</accession>
<dbReference type="PANTHER" id="PTHR13416">
    <property type="match status" value="1"/>
</dbReference>
<dbReference type="InterPro" id="IPR012430">
    <property type="entry name" value="TMEM43_fam"/>
</dbReference>
<dbReference type="GO" id="GO:0071763">
    <property type="term" value="P:nuclear membrane organization"/>
    <property type="evidence" value="ECO:0007669"/>
    <property type="project" value="TreeGrafter"/>
</dbReference>
<evidence type="ECO:0000256" key="1">
    <source>
        <dbReference type="ARBA" id="ARBA00004127"/>
    </source>
</evidence>
<dbReference type="OrthoDB" id="410725at2759"/>
<keyword evidence="6" id="KW-0256">Endoplasmic reticulum</keyword>
<feature type="transmembrane region" description="Helical" evidence="10">
    <location>
        <begin position="333"/>
        <end position="351"/>
    </location>
</feature>
<reference evidence="12 13" key="1">
    <citation type="submission" date="2019-03" db="EMBL/GenBank/DDBJ databases">
        <authorList>
            <person name="Gaulin E."/>
            <person name="Dumas B."/>
        </authorList>
    </citation>
    <scope>NUCLEOTIDE SEQUENCE [LARGE SCALE GENOMIC DNA]</scope>
    <source>
        <strain evidence="12">CBS 568.67</strain>
    </source>
</reference>
<sequence length="411" mass="45753">MNDRRRTTTTTTTTSKHESSGCGFLFGFVFVVISIVLLFNNEGNAVRQYTSLQEGLSRVVEFDTSGKFEGQLVHMTGRLTTSDPSTRPIVMDAEFGIATRGVYLHRKVEMYQWEESRHDHEYTDDDGKKKTDTTYSYKKTWSDDAINSDNFHDLSFVNPAHWPYTSKKIAAPSVYVRQHEVPAFLLDHISTLKPVSLARDNLLQMASVVELAIGSKQDIADIPARRTMDIVDDKYVTRRTTKASTVGDLRVAFQVTPADSVSIVAKPVDGQLAAFRTKNGESIALLEEGVVDANEMFARAQSNVTMMTWAFRVVGFVLALIGFYILLQPAVDLAHLFVGVPLFGPLVVTLVSWSVDILSFLLALSTSLVVIAISWVFHRPLVAFGLLVIAITPYFFVPVTKKPKTSLKSLE</sequence>
<evidence type="ECO:0000256" key="2">
    <source>
        <dbReference type="ARBA" id="ARBA00004259"/>
    </source>
</evidence>
<evidence type="ECO:0000256" key="3">
    <source>
        <dbReference type="ARBA" id="ARBA00004586"/>
    </source>
</evidence>
<keyword evidence="7 10" id="KW-1133">Transmembrane helix</keyword>
<organism evidence="12 13">
    <name type="scientific">Aphanomyces stellatus</name>
    <dbReference type="NCBI Taxonomy" id="120398"/>
    <lineage>
        <taxon>Eukaryota</taxon>
        <taxon>Sar</taxon>
        <taxon>Stramenopiles</taxon>
        <taxon>Oomycota</taxon>
        <taxon>Saprolegniomycetes</taxon>
        <taxon>Saprolegniales</taxon>
        <taxon>Verrucalvaceae</taxon>
        <taxon>Aphanomyces</taxon>
    </lineage>
</organism>
<evidence type="ECO:0000256" key="5">
    <source>
        <dbReference type="ARBA" id="ARBA00022692"/>
    </source>
</evidence>
<evidence type="ECO:0000313" key="11">
    <source>
        <dbReference type="EMBL" id="KAF0686317.1"/>
    </source>
</evidence>
<dbReference type="GO" id="GO:0006629">
    <property type="term" value="P:lipid metabolic process"/>
    <property type="evidence" value="ECO:0007669"/>
    <property type="project" value="TreeGrafter"/>
</dbReference>
<protein>
    <submittedName>
        <fullName evidence="12">Aste57867_21923 protein</fullName>
    </submittedName>
</protein>
<name>A0A485LK64_9STRA</name>
<evidence type="ECO:0000313" key="12">
    <source>
        <dbReference type="EMBL" id="VFT98591.1"/>
    </source>
</evidence>
<dbReference type="Proteomes" id="UP000332933">
    <property type="component" value="Unassembled WGS sequence"/>
</dbReference>
<reference evidence="11" key="2">
    <citation type="submission" date="2019-06" db="EMBL/GenBank/DDBJ databases">
        <title>Genomics analysis of Aphanomyces spp. identifies a new class of oomycete effector associated with host adaptation.</title>
        <authorList>
            <person name="Gaulin E."/>
        </authorList>
    </citation>
    <scope>NUCLEOTIDE SEQUENCE</scope>
    <source>
        <strain evidence="11">CBS 578.67</strain>
    </source>
</reference>